<sequence length="235" mass="26045">MSYYSAPSMNPYFEDSHGEPSGSIVAYPSDVDNNIDPMLPSSQGFVGGNNAPNININLGGQPAITISATSNRGNNHPILTLEEYRDSCFESYKQLIPLGGGLTQLGCGSCGRKSQNIGADESGLEFHLNELKEDEDLLLCPEQKDSWTKTSRNRKSIPGCLFGRKECLQTHLKRPLHQDLTQDQIEGSIKLNSQEDILKRAWPELQNRNRSKLAGYIGWAMPKGLSQIKILDHRT</sequence>
<evidence type="ECO:0000313" key="2">
    <source>
        <dbReference type="EMBL" id="KAJ6258705.1"/>
    </source>
</evidence>
<keyword evidence="3" id="KW-1185">Reference proteome</keyword>
<dbReference type="EMBL" id="JAQGDS010000008">
    <property type="protein sequence ID" value="KAJ6258705.1"/>
    <property type="molecule type" value="Genomic_DNA"/>
</dbReference>
<organism evidence="2 3">
    <name type="scientific">Drechslerella dactyloides</name>
    <name type="common">Nematode-trapping fungus</name>
    <name type="synonym">Arthrobotrys dactyloides</name>
    <dbReference type="NCBI Taxonomy" id="74499"/>
    <lineage>
        <taxon>Eukaryota</taxon>
        <taxon>Fungi</taxon>
        <taxon>Dikarya</taxon>
        <taxon>Ascomycota</taxon>
        <taxon>Pezizomycotina</taxon>
        <taxon>Orbiliomycetes</taxon>
        <taxon>Orbiliales</taxon>
        <taxon>Orbiliaceae</taxon>
        <taxon>Drechslerella</taxon>
    </lineage>
</organism>
<name>A0AAD6IW68_DREDA</name>
<dbReference type="AlphaFoldDB" id="A0AAD6IW68"/>
<evidence type="ECO:0000313" key="3">
    <source>
        <dbReference type="Proteomes" id="UP001221413"/>
    </source>
</evidence>
<accession>A0AAD6IW68</accession>
<reference evidence="2" key="1">
    <citation type="submission" date="2023-01" db="EMBL/GenBank/DDBJ databases">
        <title>The chitinases involved in constricting ring structure development in the nematode-trapping fungus Drechslerella dactyloides.</title>
        <authorList>
            <person name="Wang R."/>
            <person name="Zhang L."/>
            <person name="Tang P."/>
            <person name="Li S."/>
            <person name="Liang L."/>
        </authorList>
    </citation>
    <scope>NUCLEOTIDE SEQUENCE</scope>
    <source>
        <strain evidence="2">YMF1.00031</strain>
    </source>
</reference>
<proteinExistence type="predicted"/>
<dbReference type="Proteomes" id="UP001221413">
    <property type="component" value="Unassembled WGS sequence"/>
</dbReference>
<comment type="caution">
    <text evidence="2">The sequence shown here is derived from an EMBL/GenBank/DDBJ whole genome shotgun (WGS) entry which is preliminary data.</text>
</comment>
<protein>
    <submittedName>
        <fullName evidence="2">Uncharacterized protein</fullName>
    </submittedName>
</protein>
<feature type="region of interest" description="Disordered" evidence="1">
    <location>
        <begin position="1"/>
        <end position="23"/>
    </location>
</feature>
<gene>
    <name evidence="2" type="ORF">Dda_6755</name>
</gene>
<evidence type="ECO:0000256" key="1">
    <source>
        <dbReference type="SAM" id="MobiDB-lite"/>
    </source>
</evidence>